<proteinExistence type="predicted"/>
<reference evidence="1 2" key="1">
    <citation type="submission" date="2024-01" db="EMBL/GenBank/DDBJ databases">
        <title>The genomes of 5 underutilized Papilionoideae crops provide insights into root nodulation and disease resistanc.</title>
        <authorList>
            <person name="Jiang F."/>
        </authorList>
    </citation>
    <scope>NUCLEOTIDE SEQUENCE [LARGE SCALE GENOMIC DNA]</scope>
    <source>
        <strain evidence="1">JINMINGXINNONG_FW02</strain>
        <tissue evidence="1">Leaves</tissue>
    </source>
</reference>
<evidence type="ECO:0000313" key="2">
    <source>
        <dbReference type="Proteomes" id="UP001374584"/>
    </source>
</evidence>
<dbReference type="EMBL" id="JAYMYR010000004">
    <property type="protein sequence ID" value="KAK7369956.1"/>
    <property type="molecule type" value="Genomic_DNA"/>
</dbReference>
<name>A0AAN9NCM5_PHACN</name>
<dbReference type="Proteomes" id="UP001374584">
    <property type="component" value="Unassembled WGS sequence"/>
</dbReference>
<evidence type="ECO:0000313" key="1">
    <source>
        <dbReference type="EMBL" id="KAK7369956.1"/>
    </source>
</evidence>
<dbReference type="AlphaFoldDB" id="A0AAN9NCM5"/>
<comment type="caution">
    <text evidence="1">The sequence shown here is derived from an EMBL/GenBank/DDBJ whole genome shotgun (WGS) entry which is preliminary data.</text>
</comment>
<gene>
    <name evidence="1" type="ORF">VNO80_12004</name>
</gene>
<accession>A0AAN9NCM5</accession>
<sequence>MYRGRSPYTAVTVLSLPRLQSGRYCGISLHSSNVVGPCYECVGRVPKPSLVDWVGGQSSNKDPSPIAKSIGYRG</sequence>
<organism evidence="1 2">
    <name type="scientific">Phaseolus coccineus</name>
    <name type="common">Scarlet runner bean</name>
    <name type="synonym">Phaseolus multiflorus</name>
    <dbReference type="NCBI Taxonomy" id="3886"/>
    <lineage>
        <taxon>Eukaryota</taxon>
        <taxon>Viridiplantae</taxon>
        <taxon>Streptophyta</taxon>
        <taxon>Embryophyta</taxon>
        <taxon>Tracheophyta</taxon>
        <taxon>Spermatophyta</taxon>
        <taxon>Magnoliopsida</taxon>
        <taxon>eudicotyledons</taxon>
        <taxon>Gunneridae</taxon>
        <taxon>Pentapetalae</taxon>
        <taxon>rosids</taxon>
        <taxon>fabids</taxon>
        <taxon>Fabales</taxon>
        <taxon>Fabaceae</taxon>
        <taxon>Papilionoideae</taxon>
        <taxon>50 kb inversion clade</taxon>
        <taxon>NPAAA clade</taxon>
        <taxon>indigoferoid/millettioid clade</taxon>
        <taxon>Phaseoleae</taxon>
        <taxon>Phaseolus</taxon>
    </lineage>
</organism>
<keyword evidence="2" id="KW-1185">Reference proteome</keyword>
<protein>
    <submittedName>
        <fullName evidence="1">Uncharacterized protein</fullName>
    </submittedName>
</protein>